<evidence type="ECO:0000313" key="2">
    <source>
        <dbReference type="Proteomes" id="UP000814140"/>
    </source>
</evidence>
<proteinExistence type="predicted"/>
<dbReference type="EMBL" id="MU277249">
    <property type="protein sequence ID" value="KAI0057305.1"/>
    <property type="molecule type" value="Genomic_DNA"/>
</dbReference>
<keyword evidence="2" id="KW-1185">Reference proteome</keyword>
<accession>A0ACB8SLJ9</accession>
<sequence>MAQAPQHAVNPSYSSASPSQQYTTPMSSHAHFSLPPLTDHSILSMADDYDDDDLADLPNSSFDAVPGPSGSSSSSSRAFDKVIRRRSSKACDQCRKSKCKCERSSDREPCKSCIMLGTPCTFLGPSRKRGPPKGYIDAIEARLHQTEALIGIMLAAEDPRAKGILDDLAEDPLAREIIHRVDNSPYGVKGRDSKASGKARADSKSKTPPESGETLTSSHPSNEWQDRLSRRLTTLARSRGTSQPPETSSSPRRPDSDRPSLSLSVQSDSRPISACGRDGDERERRQRRRMSPPSPAGSHRSRSTRSSDPGDMLDEHDREADDDALVSEVGQLSLNEEREVRFHGKASGLHLLGVKDRVDGRSEGGIWRFPKARVWPPLPSDHPTLEKQMEAELVSIHLPEQSVQEHLLDLYFTYVHPALPIVHKESFLEDFRNGHIAAHASPPASDSVAESPGGSTASRRSSPIAPVLLLAMFAVAARYTQHDDSTVPPSESAMWPAGDVYLEQAKRLLIAPDASSRPVTCQALLLMGYREIGIGAMAQSWLYVGVAVRMAQDLGIHKSADRWMRGGNAMFTRVELQERRRIWYACVVMDKYVSTYIGRPLAIYEQDFDTELPSLDEPDEMDDWRPMEEEDKHPSVVAVPGRILSCFNASANLSIILSKIVQAIYAVRSGPGRHAESLRLEELLDKWYLDVPVHLRYDPVGGAKADVPLPHVLTLHMQYWCVVLLLHRPFMRYVLEVRAAGINGREDPELHAISQKNYDLCVQAANYITSIVATYTEHYSINHVPVFLCYYVFTASIMHVTTLTAYPEDPHARLGLTTCMDILKSMSIVWPSAGRAWELLHGSKVNLSSATRAELSPTSSEERTHKRSADHFMQEDEAHFFAAPRASQYVSPQSPPPTQPFYTSYDRWPGEGGLAAYAGSLSTSVLPQQYSTGFVDRGAAAAVGPESEAHGAQAQQPAFWSDYGTLNQLSTSFGGPLGQDPPLSQQQQQPPPSHQSQMYQLQEHYQMFGGAMHPPHS</sequence>
<comment type="caution">
    <text evidence="1">The sequence shown here is derived from an EMBL/GenBank/DDBJ whole genome shotgun (WGS) entry which is preliminary data.</text>
</comment>
<organism evidence="1 2">
    <name type="scientific">Artomyces pyxidatus</name>
    <dbReference type="NCBI Taxonomy" id="48021"/>
    <lineage>
        <taxon>Eukaryota</taxon>
        <taxon>Fungi</taxon>
        <taxon>Dikarya</taxon>
        <taxon>Basidiomycota</taxon>
        <taxon>Agaricomycotina</taxon>
        <taxon>Agaricomycetes</taxon>
        <taxon>Russulales</taxon>
        <taxon>Auriscalpiaceae</taxon>
        <taxon>Artomyces</taxon>
    </lineage>
</organism>
<name>A0ACB8SLJ9_9AGAM</name>
<dbReference type="Proteomes" id="UP000814140">
    <property type="component" value="Unassembled WGS sequence"/>
</dbReference>
<reference evidence="1" key="2">
    <citation type="journal article" date="2022" name="New Phytol.">
        <title>Evolutionary transition to the ectomycorrhizal habit in the genomes of a hyperdiverse lineage of mushroom-forming fungi.</title>
        <authorList>
            <person name="Looney B."/>
            <person name="Miyauchi S."/>
            <person name="Morin E."/>
            <person name="Drula E."/>
            <person name="Courty P.E."/>
            <person name="Kohler A."/>
            <person name="Kuo A."/>
            <person name="LaButti K."/>
            <person name="Pangilinan J."/>
            <person name="Lipzen A."/>
            <person name="Riley R."/>
            <person name="Andreopoulos W."/>
            <person name="He G."/>
            <person name="Johnson J."/>
            <person name="Nolan M."/>
            <person name="Tritt A."/>
            <person name="Barry K.W."/>
            <person name="Grigoriev I.V."/>
            <person name="Nagy L.G."/>
            <person name="Hibbett D."/>
            <person name="Henrissat B."/>
            <person name="Matheny P.B."/>
            <person name="Labbe J."/>
            <person name="Martin F.M."/>
        </authorList>
    </citation>
    <scope>NUCLEOTIDE SEQUENCE</scope>
    <source>
        <strain evidence="1">HHB10654</strain>
    </source>
</reference>
<gene>
    <name evidence="1" type="ORF">BV25DRAFT_1831290</name>
</gene>
<protein>
    <submittedName>
        <fullName evidence="1">Uncharacterized protein</fullName>
    </submittedName>
</protein>
<evidence type="ECO:0000313" key="1">
    <source>
        <dbReference type="EMBL" id="KAI0057305.1"/>
    </source>
</evidence>
<reference evidence="1" key="1">
    <citation type="submission" date="2021-03" db="EMBL/GenBank/DDBJ databases">
        <authorList>
            <consortium name="DOE Joint Genome Institute"/>
            <person name="Ahrendt S."/>
            <person name="Looney B.P."/>
            <person name="Miyauchi S."/>
            <person name="Morin E."/>
            <person name="Drula E."/>
            <person name="Courty P.E."/>
            <person name="Chicoki N."/>
            <person name="Fauchery L."/>
            <person name="Kohler A."/>
            <person name="Kuo A."/>
            <person name="Labutti K."/>
            <person name="Pangilinan J."/>
            <person name="Lipzen A."/>
            <person name="Riley R."/>
            <person name="Andreopoulos W."/>
            <person name="He G."/>
            <person name="Johnson J."/>
            <person name="Barry K.W."/>
            <person name="Grigoriev I.V."/>
            <person name="Nagy L."/>
            <person name="Hibbett D."/>
            <person name="Henrissat B."/>
            <person name="Matheny P.B."/>
            <person name="Labbe J."/>
            <person name="Martin F."/>
        </authorList>
    </citation>
    <scope>NUCLEOTIDE SEQUENCE</scope>
    <source>
        <strain evidence="1">HHB10654</strain>
    </source>
</reference>